<dbReference type="EMBL" id="MN739043">
    <property type="protein sequence ID" value="QHS85399.1"/>
    <property type="molecule type" value="Genomic_DNA"/>
</dbReference>
<organism evidence="1">
    <name type="scientific">viral metagenome</name>
    <dbReference type="NCBI Taxonomy" id="1070528"/>
    <lineage>
        <taxon>unclassified sequences</taxon>
        <taxon>metagenomes</taxon>
        <taxon>organismal metagenomes</taxon>
    </lineage>
</organism>
<protein>
    <submittedName>
        <fullName evidence="1">Uncharacterized protein</fullName>
    </submittedName>
</protein>
<name>A0A6C0B1J8_9ZZZZ</name>
<reference evidence="1" key="1">
    <citation type="journal article" date="2020" name="Nature">
        <title>Giant virus diversity and host interactions through global metagenomics.</title>
        <authorList>
            <person name="Schulz F."/>
            <person name="Roux S."/>
            <person name="Paez-Espino D."/>
            <person name="Jungbluth S."/>
            <person name="Walsh D.A."/>
            <person name="Denef V.J."/>
            <person name="McMahon K.D."/>
            <person name="Konstantinidis K.T."/>
            <person name="Eloe-Fadrosh E.A."/>
            <person name="Kyrpides N.C."/>
            <person name="Woyke T."/>
        </authorList>
    </citation>
    <scope>NUCLEOTIDE SEQUENCE</scope>
    <source>
        <strain evidence="1">GVMAG-M-3300009182-78</strain>
    </source>
</reference>
<proteinExistence type="predicted"/>
<sequence>MYYNMQVIELTLAERDNYVTQIEQQIQAKRNMLLEKRRTLQNTVKENKFLNTIKHDYDSYHEYILKQKQDQIQSMNLLHQYINDIMLSGKMTDKDILQTKKEQQEILREIDTIRESLDKIVNENQ</sequence>
<dbReference type="AlphaFoldDB" id="A0A6C0B1J8"/>
<evidence type="ECO:0000313" key="1">
    <source>
        <dbReference type="EMBL" id="QHS85399.1"/>
    </source>
</evidence>
<accession>A0A6C0B1J8</accession>